<comment type="caution">
    <text evidence="5">The sequence shown here is derived from an EMBL/GenBank/DDBJ whole genome shotgun (WGS) entry which is preliminary data.</text>
</comment>
<feature type="binding site" evidence="4">
    <location>
        <position position="74"/>
    </location>
    <ligand>
        <name>Zn(2+)</name>
        <dbReference type="ChEBI" id="CHEBI:29105"/>
    </ligand>
</feature>
<evidence type="ECO:0000256" key="4">
    <source>
        <dbReference type="HAMAP-Rule" id="MF_00213"/>
    </source>
</evidence>
<dbReference type="Pfam" id="PF01155">
    <property type="entry name" value="HypA"/>
    <property type="match status" value="1"/>
</dbReference>
<accession>A0A8T3VZ49</accession>
<dbReference type="InterPro" id="IPR000688">
    <property type="entry name" value="HypA/HybF"/>
</dbReference>
<evidence type="ECO:0000313" key="5">
    <source>
        <dbReference type="EMBL" id="MBE6512969.1"/>
    </source>
</evidence>
<dbReference type="PIRSF" id="PIRSF004761">
    <property type="entry name" value="Hydrgn_mat_HypA"/>
    <property type="match status" value="1"/>
</dbReference>
<dbReference type="AlphaFoldDB" id="A0A8T3VZ49"/>
<comment type="function">
    <text evidence="4">Involved in the maturation of [NiFe] hydrogenases. Required for nickel insertion into the metal center of the hydrogenase.</text>
</comment>
<dbReference type="Gene3D" id="3.30.2320.80">
    <property type="match status" value="1"/>
</dbReference>
<dbReference type="Proteomes" id="UP000732619">
    <property type="component" value="Unassembled WGS sequence"/>
</dbReference>
<keyword evidence="1 4" id="KW-0533">Nickel</keyword>
<protein>
    <recommendedName>
        <fullName evidence="4">Hydrogenase maturation factor HypA</fullName>
    </recommendedName>
</protein>
<dbReference type="GO" id="GO:0016151">
    <property type="term" value="F:nickel cation binding"/>
    <property type="evidence" value="ECO:0007669"/>
    <property type="project" value="UniProtKB-UniRule"/>
</dbReference>
<evidence type="ECO:0000256" key="2">
    <source>
        <dbReference type="ARBA" id="ARBA00022723"/>
    </source>
</evidence>
<dbReference type="GO" id="GO:0051604">
    <property type="term" value="P:protein maturation"/>
    <property type="evidence" value="ECO:0007669"/>
    <property type="project" value="InterPro"/>
</dbReference>
<feature type="binding site" evidence="4">
    <location>
        <position position="100"/>
    </location>
    <ligand>
        <name>Zn(2+)</name>
        <dbReference type="ChEBI" id="CHEBI:29105"/>
    </ligand>
</feature>
<name>A0A8T3VZ49_METOL</name>
<sequence>MHEFAMAQGIFNTVMDTAEANDAIEVTEMVIEIGRLAMLNPEQLKFMLGVMCEGEEKTKNAEMIINTVDVEIKCYNCGYEGTGNVDDSDHYAPMVLCPECESHRVQVVNGKDITVRSISIEKEDDEN</sequence>
<keyword evidence="2 4" id="KW-0479">Metal-binding</keyword>
<dbReference type="NCBIfam" id="NF001976">
    <property type="entry name" value="PRK00762.1"/>
    <property type="match status" value="1"/>
</dbReference>
<dbReference type="PANTHER" id="PTHR34535:SF3">
    <property type="entry name" value="HYDROGENASE MATURATION FACTOR HYPA"/>
    <property type="match status" value="1"/>
</dbReference>
<dbReference type="HAMAP" id="MF_00213">
    <property type="entry name" value="HypA_HybF"/>
    <property type="match status" value="1"/>
</dbReference>
<dbReference type="NCBIfam" id="TIGR00100">
    <property type="entry name" value="hypA"/>
    <property type="match status" value="1"/>
</dbReference>
<organism evidence="5 6">
    <name type="scientific">Methanobrevibacter olleyae</name>
    <dbReference type="NCBI Taxonomy" id="294671"/>
    <lineage>
        <taxon>Archaea</taxon>
        <taxon>Methanobacteriati</taxon>
        <taxon>Methanobacteriota</taxon>
        <taxon>Methanomada group</taxon>
        <taxon>Methanobacteria</taxon>
        <taxon>Methanobacteriales</taxon>
        <taxon>Methanobacteriaceae</taxon>
        <taxon>Methanobrevibacter</taxon>
    </lineage>
</organism>
<keyword evidence="3 4" id="KW-0862">Zinc</keyword>
<evidence type="ECO:0000256" key="3">
    <source>
        <dbReference type="ARBA" id="ARBA00022833"/>
    </source>
</evidence>
<gene>
    <name evidence="4 5" type="primary">hypA</name>
    <name evidence="5" type="ORF">E7Z75_07525</name>
</gene>
<evidence type="ECO:0000256" key="1">
    <source>
        <dbReference type="ARBA" id="ARBA00022596"/>
    </source>
</evidence>
<feature type="binding site" evidence="4">
    <location>
        <position position="77"/>
    </location>
    <ligand>
        <name>Zn(2+)</name>
        <dbReference type="ChEBI" id="CHEBI:29105"/>
    </ligand>
</feature>
<feature type="binding site" evidence="4">
    <location>
        <position position="2"/>
    </location>
    <ligand>
        <name>Ni(2+)</name>
        <dbReference type="ChEBI" id="CHEBI:49786"/>
    </ligand>
</feature>
<reference evidence="5" key="1">
    <citation type="submission" date="2019-04" db="EMBL/GenBank/DDBJ databases">
        <title>Evolution of Biomass-Degrading Anaerobic Consortia Revealed by Metagenomics.</title>
        <authorList>
            <person name="Peng X."/>
        </authorList>
    </citation>
    <scope>NUCLEOTIDE SEQUENCE</scope>
    <source>
        <strain evidence="5">SIG14</strain>
    </source>
</reference>
<comment type="similarity">
    <text evidence="4">Belongs to the HypA/HybF family.</text>
</comment>
<dbReference type="EMBL" id="SUTG01000039">
    <property type="protein sequence ID" value="MBE6512969.1"/>
    <property type="molecule type" value="Genomic_DNA"/>
</dbReference>
<proteinExistence type="inferred from homology"/>
<evidence type="ECO:0000313" key="6">
    <source>
        <dbReference type="Proteomes" id="UP000732619"/>
    </source>
</evidence>
<feature type="binding site" evidence="4">
    <location>
        <position position="97"/>
    </location>
    <ligand>
        <name>Zn(2+)</name>
        <dbReference type="ChEBI" id="CHEBI:29105"/>
    </ligand>
</feature>
<dbReference type="GO" id="GO:0008270">
    <property type="term" value="F:zinc ion binding"/>
    <property type="evidence" value="ECO:0007669"/>
    <property type="project" value="UniProtKB-UniRule"/>
</dbReference>
<dbReference type="PANTHER" id="PTHR34535">
    <property type="entry name" value="HYDROGENASE MATURATION FACTOR HYPA"/>
    <property type="match status" value="1"/>
</dbReference>